<feature type="region of interest" description="Disordered" evidence="1">
    <location>
        <begin position="435"/>
        <end position="460"/>
    </location>
</feature>
<reference evidence="4 5" key="1">
    <citation type="submission" date="2018-11" db="EMBL/GenBank/DDBJ databases">
        <authorList>
            <person name="Huo Y."/>
        </authorList>
    </citation>
    <scope>NUCLEOTIDE SEQUENCE [LARGE SCALE GENOMIC DNA]</scope>
    <source>
        <strain evidence="4 5">CCBAU 33202</strain>
    </source>
</reference>
<comment type="caution">
    <text evidence="3">The sequence shown here is derived from an EMBL/GenBank/DDBJ whole genome shotgun (WGS) entry which is preliminary data.</text>
</comment>
<dbReference type="AlphaFoldDB" id="A0A7W6FIU0"/>
<evidence type="ECO:0000313" key="4">
    <source>
        <dbReference type="EMBL" id="RUM11846.1"/>
    </source>
</evidence>
<dbReference type="RefSeq" id="WP_126826803.1">
    <property type="nucleotide sequence ID" value="NZ_JACIDG010000006.1"/>
</dbReference>
<evidence type="ECO:0000313" key="5">
    <source>
        <dbReference type="Proteomes" id="UP000272004"/>
    </source>
</evidence>
<sequence length="460" mass="49901">MIGGIGRHGRTKRDSRNLATHLLKESGATVEIVNSVAPDLRAVMSDMELARDGTTADAAFLHVFISPSRDMSRDELRQAGELVLRHFGAEEHQTAFVYHDKPRQGGEGGRHLHMVVGRVGPEGNVLPSGFEIIRMETAMRMAEFELGEIATLGRHHVSGIRWLRANGRADVADWLEAAHGPDPDKPTSAASPSKRQTLARKGIELADAADIVRSAWAASDGGRSFAAALRADGLDVVPGEKTGVFVIRQGAVEIGALDRIVKLKRREVAARMEGFENELEENQQSDGGLPDRVPGSPECDGGSREAGALASAPGQLTDGGAVADRAASGGLGIDPDEPAPATPVDAGVTSESRRRHLDEARWTTGLKGFSITAAMRTEMDNVAIRQLDTHSTLLPRLLSHQLVRLDWGRIRELAEDLRRFINIVRRKIRFGDRPKIEPQPRYSSVEVDSKSDAGFAIHPR</sequence>
<accession>A0A7W6FIU0</accession>
<organism evidence="3 6">
    <name type="scientific">Rhizobium fabae</name>
    <dbReference type="NCBI Taxonomy" id="573179"/>
    <lineage>
        <taxon>Bacteria</taxon>
        <taxon>Pseudomonadati</taxon>
        <taxon>Pseudomonadota</taxon>
        <taxon>Alphaproteobacteria</taxon>
        <taxon>Hyphomicrobiales</taxon>
        <taxon>Rhizobiaceae</taxon>
        <taxon>Rhizobium/Agrobacterium group</taxon>
        <taxon>Rhizobium</taxon>
    </lineage>
</organism>
<evidence type="ECO:0000313" key="6">
    <source>
        <dbReference type="Proteomes" id="UP000545490"/>
    </source>
</evidence>
<gene>
    <name evidence="4" type="ORF">EFB14_15775</name>
    <name evidence="3" type="ORF">GGQ65_002863</name>
</gene>
<feature type="domain" description="MobA/VirD2-like nuclease" evidence="2">
    <location>
        <begin position="26"/>
        <end position="144"/>
    </location>
</feature>
<evidence type="ECO:0000256" key="1">
    <source>
        <dbReference type="SAM" id="MobiDB-lite"/>
    </source>
</evidence>
<protein>
    <recommendedName>
        <fullName evidence="2">MobA/VirD2-like nuclease domain-containing protein</fullName>
    </recommendedName>
</protein>
<dbReference type="Proteomes" id="UP000272004">
    <property type="component" value="Unassembled WGS sequence"/>
</dbReference>
<evidence type="ECO:0000259" key="2">
    <source>
        <dbReference type="Pfam" id="PF03432"/>
    </source>
</evidence>
<dbReference type="Proteomes" id="UP000545490">
    <property type="component" value="Unassembled WGS sequence"/>
</dbReference>
<keyword evidence="5" id="KW-1185">Reference proteome</keyword>
<proteinExistence type="predicted"/>
<dbReference type="EMBL" id="JACIDG010000006">
    <property type="protein sequence ID" value="MBB3915573.1"/>
    <property type="molecule type" value="Genomic_DNA"/>
</dbReference>
<evidence type="ECO:0000313" key="3">
    <source>
        <dbReference type="EMBL" id="MBB3915573.1"/>
    </source>
</evidence>
<reference evidence="3 6" key="2">
    <citation type="submission" date="2020-08" db="EMBL/GenBank/DDBJ databases">
        <title>Genomic Encyclopedia of Type Strains, Phase IV (KMG-IV): sequencing the most valuable type-strain genomes for metagenomic binning, comparative biology and taxonomic classification.</title>
        <authorList>
            <person name="Goeker M."/>
        </authorList>
    </citation>
    <scope>NUCLEOTIDE SEQUENCE [LARGE SCALE GENOMIC DNA]</scope>
    <source>
        <strain evidence="3 6">DSM 19331</strain>
    </source>
</reference>
<dbReference type="Pfam" id="PF03432">
    <property type="entry name" value="Relaxase"/>
    <property type="match status" value="1"/>
</dbReference>
<name>A0A7W6FIU0_9HYPH</name>
<dbReference type="EMBL" id="RJJU01000008">
    <property type="protein sequence ID" value="RUM11846.1"/>
    <property type="molecule type" value="Genomic_DNA"/>
</dbReference>
<dbReference type="InterPro" id="IPR005094">
    <property type="entry name" value="Endonuclease_MobA/VirD2"/>
</dbReference>
<feature type="region of interest" description="Disordered" evidence="1">
    <location>
        <begin position="275"/>
        <end position="354"/>
    </location>
</feature>